<keyword evidence="2" id="KW-1185">Reference proteome</keyword>
<dbReference type="GeneID" id="85230565"/>
<name>A0AA97FEG1_9EURY</name>
<dbReference type="EMBL" id="CP043875">
    <property type="protein sequence ID" value="WOF17042.1"/>
    <property type="molecule type" value="Genomic_DNA"/>
</dbReference>
<organism evidence="1 2">
    <name type="scientific">Methanochimaera problematica</name>
    <dbReference type="NCBI Taxonomy" id="2609417"/>
    <lineage>
        <taxon>Archaea</taxon>
        <taxon>Methanobacteriati</taxon>
        <taxon>Methanobacteriota</taxon>
        <taxon>Stenosarchaea group</taxon>
        <taxon>Methanomicrobia</taxon>
        <taxon>Methanomicrobiales</taxon>
        <taxon>Methanomicrobiaceae</taxon>
        <taxon>Methanochimaera</taxon>
    </lineage>
</organism>
<dbReference type="KEGG" id="mefw:F1737_10310"/>
<dbReference type="RefSeq" id="WP_317136494.1">
    <property type="nucleotide sequence ID" value="NZ_CP043875.1"/>
</dbReference>
<dbReference type="Proteomes" id="UP001301797">
    <property type="component" value="Chromosome"/>
</dbReference>
<evidence type="ECO:0000313" key="2">
    <source>
        <dbReference type="Proteomes" id="UP001301797"/>
    </source>
</evidence>
<dbReference type="AlphaFoldDB" id="A0AA97FEG1"/>
<gene>
    <name evidence="1" type="ORF">F1737_10310</name>
</gene>
<evidence type="ECO:0000313" key="1">
    <source>
        <dbReference type="EMBL" id="WOF17042.1"/>
    </source>
</evidence>
<accession>A0AA97FEG1</accession>
<sequence length="149" mass="17162">MSANRDLENKRRALAGYLGVGPDKITDSKGTIYSFKAFYHGPNRAYLVLNEIEANVAARRAIKSRLWLIALESIYSYFDIDSYPADALDKIPHDQIRKINAEIVTLVEKSCGTEILAEKMLKLGNRSNILADYDQKEIRFEDYYIYRLF</sequence>
<reference evidence="1 2" key="1">
    <citation type="submission" date="2019-09" db="EMBL/GenBank/DDBJ databases">
        <title>The complete genome of Methanoplanus sp. FWC-SCC4.</title>
        <authorList>
            <person name="Chen S.-C."/>
            <person name="Zhou Y.-Z."/>
            <person name="Lai M.-C."/>
        </authorList>
    </citation>
    <scope>NUCLEOTIDE SEQUENCE [LARGE SCALE GENOMIC DNA]</scope>
    <source>
        <strain evidence="1 2">FWC-SCC4</strain>
    </source>
</reference>
<proteinExistence type="predicted"/>
<protein>
    <submittedName>
        <fullName evidence="1">Uncharacterized protein</fullName>
    </submittedName>
</protein>